<feature type="non-terminal residue" evidence="2">
    <location>
        <position position="1"/>
    </location>
</feature>
<feature type="compositionally biased region" description="Low complexity" evidence="1">
    <location>
        <begin position="52"/>
        <end position="68"/>
    </location>
</feature>
<feature type="compositionally biased region" description="Basic and acidic residues" evidence="1">
    <location>
        <begin position="104"/>
        <end position="131"/>
    </location>
</feature>
<dbReference type="EMBL" id="CADCTQ010000524">
    <property type="protein sequence ID" value="CAA9312384.1"/>
    <property type="molecule type" value="Genomic_DNA"/>
</dbReference>
<proteinExistence type="predicted"/>
<feature type="region of interest" description="Disordered" evidence="1">
    <location>
        <begin position="52"/>
        <end position="131"/>
    </location>
</feature>
<protein>
    <submittedName>
        <fullName evidence="2">Uncharacterized protein</fullName>
    </submittedName>
</protein>
<feature type="compositionally biased region" description="Basic residues" evidence="1">
    <location>
        <begin position="69"/>
        <end position="80"/>
    </location>
</feature>
<accession>A0A6J4KRV3</accession>
<dbReference type="AlphaFoldDB" id="A0A6J4KRV3"/>
<name>A0A6J4KRV3_9SPHI</name>
<evidence type="ECO:0000256" key="1">
    <source>
        <dbReference type="SAM" id="MobiDB-lite"/>
    </source>
</evidence>
<sequence length="131" mass="14625">VFPLPPLRPPRAGQLPLQRSSHPGCFGCLRYKFAKLCGLATQVRAAGCFRAAQRPAPQAAPAGRSRSGLLRRPRTARQRVVRRDQAGLQDADEEIPPRPVPQRAAEKAVRRSRHPEAQRSLRVLREKAREV</sequence>
<reference evidence="2" key="1">
    <citation type="submission" date="2020-02" db="EMBL/GenBank/DDBJ databases">
        <authorList>
            <person name="Meier V. D."/>
        </authorList>
    </citation>
    <scope>NUCLEOTIDE SEQUENCE</scope>
    <source>
        <strain evidence="2">AVDCRST_MAG56</strain>
    </source>
</reference>
<gene>
    <name evidence="2" type="ORF">AVDCRST_MAG56-6316</name>
</gene>
<organism evidence="2">
    <name type="scientific">uncultured Cytophagales bacterium</name>
    <dbReference type="NCBI Taxonomy" id="158755"/>
    <lineage>
        <taxon>Bacteria</taxon>
        <taxon>Pseudomonadati</taxon>
        <taxon>Bacteroidota</taxon>
        <taxon>Sphingobacteriia</taxon>
        <taxon>Sphingobacteriales</taxon>
        <taxon>environmental samples</taxon>
    </lineage>
</organism>
<feature type="non-terminal residue" evidence="2">
    <location>
        <position position="131"/>
    </location>
</feature>
<evidence type="ECO:0000313" key="2">
    <source>
        <dbReference type="EMBL" id="CAA9312384.1"/>
    </source>
</evidence>